<keyword evidence="3" id="KW-1185">Reference proteome</keyword>
<evidence type="ECO:0000259" key="1">
    <source>
        <dbReference type="Pfam" id="PF03443"/>
    </source>
</evidence>
<dbReference type="CDD" id="cd21175">
    <property type="entry name" value="LPMO_AA9"/>
    <property type="match status" value="1"/>
</dbReference>
<dbReference type="Gene3D" id="2.70.50.70">
    <property type="match status" value="1"/>
</dbReference>
<dbReference type="InterPro" id="IPR049892">
    <property type="entry name" value="AA9"/>
</dbReference>
<name>A0AAN7DSX8_QUERU</name>
<dbReference type="InterPro" id="IPR005103">
    <property type="entry name" value="AA9_LPMO"/>
</dbReference>
<organism evidence="2 3">
    <name type="scientific">Quercus rubra</name>
    <name type="common">Northern red oak</name>
    <name type="synonym">Quercus borealis</name>
    <dbReference type="NCBI Taxonomy" id="3512"/>
    <lineage>
        <taxon>Eukaryota</taxon>
        <taxon>Viridiplantae</taxon>
        <taxon>Streptophyta</taxon>
        <taxon>Embryophyta</taxon>
        <taxon>Tracheophyta</taxon>
        <taxon>Spermatophyta</taxon>
        <taxon>Magnoliopsida</taxon>
        <taxon>eudicotyledons</taxon>
        <taxon>Gunneridae</taxon>
        <taxon>Pentapetalae</taxon>
        <taxon>rosids</taxon>
        <taxon>fabids</taxon>
        <taxon>Fagales</taxon>
        <taxon>Fagaceae</taxon>
        <taxon>Quercus</taxon>
    </lineage>
</organism>
<dbReference type="PANTHER" id="PTHR33353:SF34">
    <property type="entry name" value="ENDO-BETA-1,4-GLUCANASE D"/>
    <property type="match status" value="1"/>
</dbReference>
<comment type="caution">
    <text evidence="2">The sequence shown here is derived from an EMBL/GenBank/DDBJ whole genome shotgun (WGS) entry which is preliminary data.</text>
</comment>
<dbReference type="PANTHER" id="PTHR33353">
    <property type="entry name" value="PUTATIVE (AFU_ORTHOLOGUE AFUA_1G12560)-RELATED"/>
    <property type="match status" value="1"/>
</dbReference>
<protein>
    <recommendedName>
        <fullName evidence="1">Auxiliary Activity family 9 catalytic domain-containing protein</fullName>
    </recommendedName>
</protein>
<dbReference type="Pfam" id="PF03443">
    <property type="entry name" value="AA9"/>
    <property type="match status" value="1"/>
</dbReference>
<accession>A0AAN7DSX8</accession>
<evidence type="ECO:0000313" key="2">
    <source>
        <dbReference type="EMBL" id="KAK4538913.1"/>
    </source>
</evidence>
<feature type="domain" description="Auxiliary Activity family 9 catalytic" evidence="1">
    <location>
        <begin position="33"/>
        <end position="253"/>
    </location>
</feature>
<dbReference type="Proteomes" id="UP001324115">
    <property type="component" value="Unassembled WGS sequence"/>
</dbReference>
<sequence length="329" mass="35428">MRIDRQDCGSPSKQFAKISALQRSPCLPSVSAHGYVSGIVSGGKYYSGQSPNWYYQVQNKQPVPPNAGWQALNQDNGFVAPSAYGTQDISCHKSATTGKSFVPVTAGSTIQLQWTAWPESHHGPLINYLAPCPGDCTAITSADLKFFKFQADGLIDDTTVPGNWASDKMIANNNTATVTIPKNVKNGGYVLRHEIIALHGAESAGGAQNYPQCINIKVTGGTGTTEPAGTAGPSLYTQTENGIVFNIYQTITSYPIPGPKIATLTKKMHARSSGQSETVRSAKSKIGQIVHGQTSASQDVVYSWPQYAIRGSLSDLPLRNWRLWFVMLT</sequence>
<evidence type="ECO:0000313" key="3">
    <source>
        <dbReference type="Proteomes" id="UP001324115"/>
    </source>
</evidence>
<gene>
    <name evidence="2" type="ORF">RGQ29_032192</name>
</gene>
<proteinExistence type="predicted"/>
<reference evidence="2 3" key="1">
    <citation type="journal article" date="2023" name="G3 (Bethesda)">
        <title>A haplotype-resolved chromosome-scale genome for Quercus rubra L. provides insights into the genetics of adaptive traits for red oak species.</title>
        <authorList>
            <person name="Kapoor B."/>
            <person name="Jenkins J."/>
            <person name="Schmutz J."/>
            <person name="Zhebentyayeva T."/>
            <person name="Kuelheim C."/>
            <person name="Coggeshall M."/>
            <person name="Heim C."/>
            <person name="Lasky J.R."/>
            <person name="Leites L."/>
            <person name="Islam-Faridi N."/>
            <person name="Romero-Severson J."/>
            <person name="DeLeo V.L."/>
            <person name="Lucas S.M."/>
            <person name="Lazic D."/>
            <person name="Gailing O."/>
            <person name="Carlson J."/>
            <person name="Staton M."/>
        </authorList>
    </citation>
    <scope>NUCLEOTIDE SEQUENCE [LARGE SCALE GENOMIC DNA]</scope>
    <source>
        <strain evidence="2">Pseudo-F2</strain>
    </source>
</reference>
<dbReference type="EMBL" id="JAXUIC010000734">
    <property type="protein sequence ID" value="KAK4538913.1"/>
    <property type="molecule type" value="Genomic_DNA"/>
</dbReference>
<dbReference type="AlphaFoldDB" id="A0AAN7DSX8"/>